<dbReference type="Proteomes" id="UP000007039">
    <property type="component" value="Chromosome"/>
</dbReference>
<dbReference type="eggNOG" id="COG1857">
    <property type="taxonomic scope" value="Bacteria"/>
</dbReference>
<sequence length="471" mass="54530">MSKKITFTNLIEAGVVNRNDSIGNISSVKKVSTHKGVKVIFSDKSYKRAIWERAAEKTDENGNFLWRRSEVSSVGGVTQKVSTIIDSEEFDFSGTMIAKPIPHNRESVLTTTYGISINEYKTFNEFLTNMALEKQLGTNKTNIYNRETFYGLYKVSGVIDLDRLGEQDILIPSKISEDDLELEAGMEVESFLEALYNGIFKGKDNEELTLDDWKETINSLIDVVEIEQNKKNDGYEIEIKGELAKLEINKNNKEEKTKNFISYLIDKLNKNGIRNEDIEKMIEEKLLKFITKIEIKDETLSINMKKNIEKEKAKINVPDNTWDIEKKLEWLHNIYSTYLKMKLDLETFKNLGKDRVENLTIEKSGNGYKVKISLKPEEKVRRLEVLIDTILNLYRTIEGRSETLSPLYTIWSTELTNPLYHTMIDEIIKSTNPLTLDECKIIKAHFGKQEKFEEIKNAIMNEVKEYYKSKK</sequence>
<gene>
    <name evidence="3" type="ordered locus">Calni_1914</name>
</gene>
<dbReference type="RefSeq" id="WP_013452027.1">
    <property type="nucleotide sequence ID" value="NC_014758.1"/>
</dbReference>
<evidence type="ECO:0000313" key="3">
    <source>
        <dbReference type="EMBL" id="ADR19818.1"/>
    </source>
</evidence>
<comment type="function">
    <text evidence="2">CRISPR (clustered regularly interspaced short palindromic repeat) is an adaptive immune system that provides protection against mobile genetic elements (viruses, transposable elements and conjugative plasmids). CRISPR clusters contain spacers, sequences complementary to antecedent mobile elements, and target invading nucleic acids. CRISPR clusters are transcribed and processed into CRISPR RNA (crRNA).</text>
</comment>
<proteinExistence type="predicted"/>
<dbReference type="Pfam" id="PF01905">
    <property type="entry name" value="DevR"/>
    <property type="match status" value="1"/>
</dbReference>
<dbReference type="GO" id="GO:0051607">
    <property type="term" value="P:defense response to virus"/>
    <property type="evidence" value="ECO:0007669"/>
    <property type="project" value="UniProtKB-KW"/>
</dbReference>
<name>E4TH20_CALNY</name>
<accession>E4TH20</accession>
<protein>
    <submittedName>
        <fullName evidence="3">CRISPR-associated autoregulator DevR family</fullName>
    </submittedName>
</protein>
<dbReference type="STRING" id="768670.Calni_1914"/>
<reference key="1">
    <citation type="submission" date="2010-11" db="EMBL/GenBank/DDBJ databases">
        <title>The complete genome of chromosome of Calditerrivibrio nitroreducens DSM 19672.</title>
        <authorList>
            <consortium name="US DOE Joint Genome Institute (JGI-PGF)"/>
            <person name="Lucas S."/>
            <person name="Copeland A."/>
            <person name="Lapidus A."/>
            <person name="Bruce D."/>
            <person name="Goodwin L."/>
            <person name="Pitluck S."/>
            <person name="Kyrpides N."/>
            <person name="Mavromatis K."/>
            <person name="Ivanova N."/>
            <person name="Mikhailova N."/>
            <person name="Zeytun A."/>
            <person name="Brettin T."/>
            <person name="Detter J.C."/>
            <person name="Tapia R."/>
            <person name="Han C."/>
            <person name="Land M."/>
            <person name="Hauser L."/>
            <person name="Markowitz V."/>
            <person name="Cheng J.-F."/>
            <person name="Hugenholtz P."/>
            <person name="Woyke T."/>
            <person name="Wu D."/>
            <person name="Spring S."/>
            <person name="Schroeder M."/>
            <person name="Brambilla E."/>
            <person name="Klenk H.-P."/>
            <person name="Eisen J.A."/>
        </authorList>
    </citation>
    <scope>NUCLEOTIDE SEQUENCE [LARGE SCALE GENOMIC DNA]</scope>
    <source>
        <strain>DSM 19672</strain>
    </source>
</reference>
<dbReference type="AlphaFoldDB" id="E4TH20"/>
<evidence type="ECO:0000313" key="4">
    <source>
        <dbReference type="Proteomes" id="UP000007039"/>
    </source>
</evidence>
<keyword evidence="4" id="KW-1185">Reference proteome</keyword>
<dbReference type="OrthoDB" id="9781560at2"/>
<reference evidence="3 4" key="2">
    <citation type="journal article" date="2011" name="Stand. Genomic Sci.">
        <title>Complete genome sequence of Calditerrivibrio nitroreducens type strain (Yu37-1).</title>
        <authorList>
            <person name="Pitluck S."/>
            <person name="Sikorski J."/>
            <person name="Zeytun A."/>
            <person name="Lapidus A."/>
            <person name="Nolan M."/>
            <person name="Lucas S."/>
            <person name="Hammon N."/>
            <person name="Deshpande S."/>
            <person name="Cheng J.F."/>
            <person name="Tapia R."/>
            <person name="Han C."/>
            <person name="Goodwin L."/>
            <person name="Liolios K."/>
            <person name="Pagani I."/>
            <person name="Ivanova N."/>
            <person name="Mavromatis K."/>
            <person name="Pati A."/>
            <person name="Chen A."/>
            <person name="Palaniappan K."/>
            <person name="Hauser L."/>
            <person name="Chang Y.J."/>
            <person name="Jeffries C.D."/>
            <person name="Detter J.C."/>
            <person name="Brambilla E."/>
            <person name="Djao O.D."/>
            <person name="Rohde M."/>
            <person name="Spring S."/>
            <person name="Goker M."/>
            <person name="Woyke T."/>
            <person name="Bristow J."/>
            <person name="Eisen J.A."/>
            <person name="Markowitz V."/>
            <person name="Hugenholtz P."/>
            <person name="Kyrpides N.C."/>
            <person name="Klenk H.P."/>
            <person name="Land M."/>
        </authorList>
    </citation>
    <scope>NUCLEOTIDE SEQUENCE [LARGE SCALE GENOMIC DNA]</scope>
    <source>
        <strain evidence="4">DSM 19672 / NBRC 101217 / Yu37-1</strain>
    </source>
</reference>
<keyword evidence="1" id="KW-0051">Antiviral defense</keyword>
<dbReference type="HOGENOM" id="CLU_579623_0_0_0"/>
<evidence type="ECO:0000256" key="2">
    <source>
        <dbReference type="ARBA" id="ARBA00025626"/>
    </source>
</evidence>
<dbReference type="InterPro" id="IPR010154">
    <property type="entry name" value="CRISPR-assoc_Cas7/Cst2/DevR"/>
</dbReference>
<dbReference type="KEGG" id="cni:Calni_1914"/>
<evidence type="ECO:0000256" key="1">
    <source>
        <dbReference type="ARBA" id="ARBA00023118"/>
    </source>
</evidence>
<dbReference type="EMBL" id="CP002347">
    <property type="protein sequence ID" value="ADR19818.1"/>
    <property type="molecule type" value="Genomic_DNA"/>
</dbReference>
<dbReference type="NCBIfam" id="TIGR01875">
    <property type="entry name" value="cas_MJ0381"/>
    <property type="match status" value="1"/>
</dbReference>
<organism evidence="3 4">
    <name type="scientific">Calditerrivibrio nitroreducens (strain DSM 19672 / NBRC 101217 / Yu37-1)</name>
    <dbReference type="NCBI Taxonomy" id="768670"/>
    <lineage>
        <taxon>Bacteria</taxon>
        <taxon>Pseudomonadati</taxon>
        <taxon>Deferribacterota</taxon>
        <taxon>Deferribacteres</taxon>
        <taxon>Deferribacterales</taxon>
        <taxon>Calditerrivibrionaceae</taxon>
    </lineage>
</organism>